<reference evidence="1" key="1">
    <citation type="submission" date="2021-02" db="EMBL/GenBank/DDBJ databases">
        <authorList>
            <person name="Dougan E. K."/>
            <person name="Rhodes N."/>
            <person name="Thang M."/>
            <person name="Chan C."/>
        </authorList>
    </citation>
    <scope>NUCLEOTIDE SEQUENCE</scope>
</reference>
<name>A0A812MDJ1_SYMPI</name>
<evidence type="ECO:0000313" key="1">
    <source>
        <dbReference type="EMBL" id="CAE7256316.1"/>
    </source>
</evidence>
<organism evidence="1 2">
    <name type="scientific">Symbiodinium pilosum</name>
    <name type="common">Dinoflagellate</name>
    <dbReference type="NCBI Taxonomy" id="2952"/>
    <lineage>
        <taxon>Eukaryota</taxon>
        <taxon>Sar</taxon>
        <taxon>Alveolata</taxon>
        <taxon>Dinophyceae</taxon>
        <taxon>Suessiales</taxon>
        <taxon>Symbiodiniaceae</taxon>
        <taxon>Symbiodinium</taxon>
    </lineage>
</organism>
<gene>
    <name evidence="1" type="ORF">SPIL2461_LOCUS5205</name>
</gene>
<dbReference type="AlphaFoldDB" id="A0A812MDJ1"/>
<protein>
    <submittedName>
        <fullName evidence="1">Uncharacterized protein</fullName>
    </submittedName>
</protein>
<keyword evidence="2" id="KW-1185">Reference proteome</keyword>
<proteinExistence type="predicted"/>
<dbReference type="EMBL" id="CAJNIZ010007225">
    <property type="protein sequence ID" value="CAE7256316.1"/>
    <property type="molecule type" value="Genomic_DNA"/>
</dbReference>
<evidence type="ECO:0000313" key="2">
    <source>
        <dbReference type="Proteomes" id="UP000649617"/>
    </source>
</evidence>
<comment type="caution">
    <text evidence="1">The sequence shown here is derived from an EMBL/GenBank/DDBJ whole genome shotgun (WGS) entry which is preliminary data.</text>
</comment>
<dbReference type="Proteomes" id="UP000649617">
    <property type="component" value="Unassembled WGS sequence"/>
</dbReference>
<sequence>MVLVDGPLPNKWHRSCCSGMMPSWMARSASRPSLSKPARSMKSNVSTEAMHIVTTTRHGHLSGCMGTEMATVHAQTVLQLVHSSA</sequence>
<accession>A0A812MDJ1</accession>